<dbReference type="Pfam" id="PF18565">
    <property type="entry name" value="Glyco_hydro2_C5"/>
    <property type="match status" value="1"/>
</dbReference>
<evidence type="ECO:0000259" key="7">
    <source>
        <dbReference type="Pfam" id="PF16355"/>
    </source>
</evidence>
<dbReference type="Pfam" id="PF02836">
    <property type="entry name" value="Glyco_hydro_2_C"/>
    <property type="match status" value="1"/>
</dbReference>
<dbReference type="InterPro" id="IPR008979">
    <property type="entry name" value="Galactose-bd-like_sf"/>
</dbReference>
<proteinExistence type="inferred from homology"/>
<dbReference type="PANTHER" id="PTHR42732:SF1">
    <property type="entry name" value="BETA-MANNOSIDASE"/>
    <property type="match status" value="1"/>
</dbReference>
<gene>
    <name evidence="9" type="ORF">VB798_15165</name>
</gene>
<keyword evidence="10" id="KW-1185">Reference proteome</keyword>
<organism evidence="9 10">
    <name type="scientific">Arcicella lustrica</name>
    <dbReference type="NCBI Taxonomy" id="2984196"/>
    <lineage>
        <taxon>Bacteria</taxon>
        <taxon>Pseudomonadati</taxon>
        <taxon>Bacteroidota</taxon>
        <taxon>Cytophagia</taxon>
        <taxon>Cytophagales</taxon>
        <taxon>Flectobacillaceae</taxon>
        <taxon>Arcicella</taxon>
    </lineage>
</organism>
<dbReference type="SUPFAM" id="SSF49785">
    <property type="entry name" value="Galactose-binding domain-like"/>
    <property type="match status" value="1"/>
</dbReference>
<evidence type="ECO:0000313" key="10">
    <source>
        <dbReference type="Proteomes" id="UP001302222"/>
    </source>
</evidence>
<reference evidence="9 10" key="1">
    <citation type="submission" date="2023-12" db="EMBL/GenBank/DDBJ databases">
        <title>Novel species of the genus Arcicella isolated from rivers.</title>
        <authorList>
            <person name="Lu H."/>
        </authorList>
    </citation>
    <scope>NUCLEOTIDE SEQUENCE [LARGE SCALE GENOMIC DNA]</scope>
    <source>
        <strain evidence="9 10">DC25W</strain>
    </source>
</reference>
<evidence type="ECO:0000259" key="4">
    <source>
        <dbReference type="Pfam" id="PF00703"/>
    </source>
</evidence>
<dbReference type="Pfam" id="PF16355">
    <property type="entry name" value="DUF4982"/>
    <property type="match status" value="1"/>
</dbReference>
<dbReference type="PANTHER" id="PTHR42732">
    <property type="entry name" value="BETA-GALACTOSIDASE"/>
    <property type="match status" value="1"/>
</dbReference>
<dbReference type="Gene3D" id="2.60.40.10">
    <property type="entry name" value="Immunoglobulins"/>
    <property type="match status" value="3"/>
</dbReference>
<evidence type="ECO:0000256" key="2">
    <source>
        <dbReference type="ARBA" id="ARBA00022801"/>
    </source>
</evidence>
<feature type="domain" description="Glycosyl hydrolases family 2 sugar binding" evidence="6">
    <location>
        <begin position="92"/>
        <end position="192"/>
    </location>
</feature>
<keyword evidence="2 9" id="KW-0378">Hydrolase</keyword>
<comment type="caution">
    <text evidence="9">The sequence shown here is derived from an EMBL/GenBank/DDBJ whole genome shotgun (WGS) entry which is preliminary data.</text>
</comment>
<evidence type="ECO:0000259" key="8">
    <source>
        <dbReference type="Pfam" id="PF18565"/>
    </source>
</evidence>
<evidence type="ECO:0000256" key="3">
    <source>
        <dbReference type="ARBA" id="ARBA00023295"/>
    </source>
</evidence>
<dbReference type="InterPro" id="IPR006102">
    <property type="entry name" value="Ig-like_GH2"/>
</dbReference>
<dbReference type="InterPro" id="IPR036156">
    <property type="entry name" value="Beta-gal/glucu_dom_sf"/>
</dbReference>
<evidence type="ECO:0000259" key="6">
    <source>
        <dbReference type="Pfam" id="PF02837"/>
    </source>
</evidence>
<feature type="domain" description="Glycoside hydrolase family 2 immunoglobulin-like beta-sandwich" evidence="4">
    <location>
        <begin position="198"/>
        <end position="302"/>
    </location>
</feature>
<dbReference type="Proteomes" id="UP001302222">
    <property type="component" value="Unassembled WGS sequence"/>
</dbReference>
<dbReference type="GO" id="GO:0016787">
    <property type="term" value="F:hydrolase activity"/>
    <property type="evidence" value="ECO:0007669"/>
    <property type="project" value="UniProtKB-KW"/>
</dbReference>
<dbReference type="RefSeq" id="WP_323259791.1">
    <property type="nucleotide sequence ID" value="NZ_JAYGIM010000011.1"/>
</dbReference>
<dbReference type="InterPro" id="IPR006104">
    <property type="entry name" value="Glyco_hydro_2_N"/>
</dbReference>
<name>A0ABU5SKX6_9BACT</name>
<dbReference type="InterPro" id="IPR013783">
    <property type="entry name" value="Ig-like_fold"/>
</dbReference>
<dbReference type="Gene3D" id="3.20.20.80">
    <property type="entry name" value="Glycosidases"/>
    <property type="match status" value="2"/>
</dbReference>
<feature type="domain" description="DUF4982" evidence="7">
    <location>
        <begin position="647"/>
        <end position="703"/>
    </location>
</feature>
<dbReference type="InterPro" id="IPR040605">
    <property type="entry name" value="Glyco_hydro2_dom5"/>
</dbReference>
<dbReference type="InterPro" id="IPR051913">
    <property type="entry name" value="GH2_Domain-Containing"/>
</dbReference>
<keyword evidence="3" id="KW-0326">Glycosidase</keyword>
<dbReference type="InterPro" id="IPR006101">
    <property type="entry name" value="Glyco_hydro_2"/>
</dbReference>
<dbReference type="InterPro" id="IPR017853">
    <property type="entry name" value="GH"/>
</dbReference>
<dbReference type="InterPro" id="IPR006103">
    <property type="entry name" value="Glyco_hydro_2_cat"/>
</dbReference>
<dbReference type="Gene3D" id="2.60.120.260">
    <property type="entry name" value="Galactose-binding domain-like"/>
    <property type="match status" value="1"/>
</dbReference>
<feature type="domain" description="Glycoside hydrolase family 2" evidence="8">
    <location>
        <begin position="716"/>
        <end position="816"/>
    </location>
</feature>
<protein>
    <submittedName>
        <fullName evidence="9">Glycoside hydrolase family 2 TIM barrel-domain containing protein</fullName>
    </submittedName>
</protein>
<dbReference type="SUPFAM" id="SSF51445">
    <property type="entry name" value="(Trans)glycosidases"/>
    <property type="match status" value="1"/>
</dbReference>
<dbReference type="Pfam" id="PF02837">
    <property type="entry name" value="Glyco_hydro_2_N"/>
    <property type="match status" value="1"/>
</dbReference>
<dbReference type="InterPro" id="IPR032311">
    <property type="entry name" value="DUF4982"/>
</dbReference>
<sequence>MKNTVKQLLCLSIILLGITLQGIAKPILSGRKISFDDQWKFKKGKETNAKDVKFNDTDWRKLDLPHDWSIEDLVEMPNDSIIGPFSKKAVGKNATAFTVGGTAWYRKHFVLDKTSAGKKVYIQFDGVYMNSDVWINGHHVGNHPNGYTSFIYELTAFLNPVGQENVIVVEVKNEGDNSRWYSGSGIYRHVWLNIVHPTHIENWGVQIVSSKVSEQSAAIQITTNINDAQENLSLTSELYASTGKLVATNTVIVSGKSKMEQNIILKNPAFWNIENPILYKAKVLLKQNGKVIDEYTQHFGIRNIHFDAETGFTLNGKNIKLRGACIHHDNGPLGAMAIDRAEERKIELLKKNGYNAVRFAHNPYSAELLDACDRLGMLVMNEAFDMWNINKTPDDYADSFKNWWQKDLTSWIQKDFNHPSVIMWSIGNEIPEIVDSLGYETSQKLADFVRTLDNTRPVTAAIPFHIPLLKRKKWDATAPSFDALDVSGYNYALQYYESDHKKFPKRVMVATEYFPPKALENWNAVEKNSYVIGTFSWAGIDYLGEGGIGLARLKSNTGKKGDGLMGEGFVETFMSPQWPIFNSYTGELDLIGNKKSASYYLDVVWRRSKIEMLVHRPIPAGYKEQTGFYGFPDELKSWTWTGHENDSLQVRVFTRSSIVKLELNGKVITEQTVPKGSITATFTIPYVAGKLVARCFEGDKEVASETITTAGKPFALRLKADRAIIKANKNDLAYINVEIVDEFGNVVPSEDEVLVKYQIAGNGRIIGVGNGNPRDMSSFQKPEKKVFQGKGLVIVRPTQKVGEIILKAEAEGLKSSILKIKSQ</sequence>
<comment type="similarity">
    <text evidence="1">Belongs to the glycosyl hydrolase 2 family.</text>
</comment>
<accession>A0ABU5SKX6</accession>
<evidence type="ECO:0000259" key="5">
    <source>
        <dbReference type="Pfam" id="PF02836"/>
    </source>
</evidence>
<dbReference type="Pfam" id="PF00703">
    <property type="entry name" value="Glyco_hydro_2"/>
    <property type="match status" value="1"/>
</dbReference>
<evidence type="ECO:0000313" key="9">
    <source>
        <dbReference type="EMBL" id="MEA5427931.1"/>
    </source>
</evidence>
<dbReference type="SUPFAM" id="SSF49303">
    <property type="entry name" value="beta-Galactosidase/glucuronidase domain"/>
    <property type="match status" value="1"/>
</dbReference>
<feature type="domain" description="Glycoside hydrolase family 2 catalytic" evidence="5">
    <location>
        <begin position="311"/>
        <end position="513"/>
    </location>
</feature>
<evidence type="ECO:0000256" key="1">
    <source>
        <dbReference type="ARBA" id="ARBA00007401"/>
    </source>
</evidence>
<dbReference type="PRINTS" id="PR00132">
    <property type="entry name" value="GLHYDRLASE2"/>
</dbReference>
<dbReference type="EMBL" id="JAYGIM010000011">
    <property type="protein sequence ID" value="MEA5427931.1"/>
    <property type="molecule type" value="Genomic_DNA"/>
</dbReference>